<dbReference type="VEuPathDB" id="VectorBase:HLOH_051951"/>
<reference evidence="1 2" key="1">
    <citation type="journal article" date="2020" name="Cell">
        <title>Large-Scale Comparative Analyses of Tick Genomes Elucidate Their Genetic Diversity and Vector Capacities.</title>
        <authorList>
            <consortium name="Tick Genome and Microbiome Consortium (TIGMIC)"/>
            <person name="Jia N."/>
            <person name="Wang J."/>
            <person name="Shi W."/>
            <person name="Du L."/>
            <person name="Sun Y."/>
            <person name="Zhan W."/>
            <person name="Jiang J.F."/>
            <person name="Wang Q."/>
            <person name="Zhang B."/>
            <person name="Ji P."/>
            <person name="Bell-Sakyi L."/>
            <person name="Cui X.M."/>
            <person name="Yuan T.T."/>
            <person name="Jiang B.G."/>
            <person name="Yang W.F."/>
            <person name="Lam T.T."/>
            <person name="Chang Q.C."/>
            <person name="Ding S.J."/>
            <person name="Wang X.J."/>
            <person name="Zhu J.G."/>
            <person name="Ruan X.D."/>
            <person name="Zhao L."/>
            <person name="Wei J.T."/>
            <person name="Ye R.Z."/>
            <person name="Que T.C."/>
            <person name="Du C.H."/>
            <person name="Zhou Y.H."/>
            <person name="Cheng J.X."/>
            <person name="Dai P.F."/>
            <person name="Guo W.B."/>
            <person name="Han X.H."/>
            <person name="Huang E.J."/>
            <person name="Li L.F."/>
            <person name="Wei W."/>
            <person name="Gao Y.C."/>
            <person name="Liu J.Z."/>
            <person name="Shao H.Z."/>
            <person name="Wang X."/>
            <person name="Wang C.C."/>
            <person name="Yang T.C."/>
            <person name="Huo Q.B."/>
            <person name="Li W."/>
            <person name="Chen H.Y."/>
            <person name="Chen S.E."/>
            <person name="Zhou L.G."/>
            <person name="Ni X.B."/>
            <person name="Tian J.H."/>
            <person name="Sheng Y."/>
            <person name="Liu T."/>
            <person name="Pan Y.S."/>
            <person name="Xia L.Y."/>
            <person name="Li J."/>
            <person name="Zhao F."/>
            <person name="Cao W.C."/>
        </authorList>
    </citation>
    <scope>NUCLEOTIDE SEQUENCE [LARGE SCALE GENOMIC DNA]</scope>
    <source>
        <strain evidence="1">HaeL-2018</strain>
    </source>
</reference>
<proteinExistence type="predicted"/>
<accession>A0A9J6FTI7</accession>
<evidence type="ECO:0000313" key="1">
    <source>
        <dbReference type="EMBL" id="KAH9366586.1"/>
    </source>
</evidence>
<dbReference type="AlphaFoldDB" id="A0A9J6FTI7"/>
<sequence>MGEQSFQNLFRDQVELKKSQLTLLDFSHRQIPVRGQFPALTVHKSETAVVTFHITQGGTSLLGIDAVQAFGLQIVGTELHCLTMAKH</sequence>
<keyword evidence="2" id="KW-1185">Reference proteome</keyword>
<evidence type="ECO:0000313" key="2">
    <source>
        <dbReference type="Proteomes" id="UP000821853"/>
    </source>
</evidence>
<protein>
    <submittedName>
        <fullName evidence="1">Uncharacterized protein</fullName>
    </submittedName>
</protein>
<name>A0A9J6FTI7_HAELO</name>
<dbReference type="EMBL" id="JABSTR010000004">
    <property type="protein sequence ID" value="KAH9366586.1"/>
    <property type="molecule type" value="Genomic_DNA"/>
</dbReference>
<gene>
    <name evidence="1" type="ORF">HPB48_010906</name>
</gene>
<dbReference type="Proteomes" id="UP000821853">
    <property type="component" value="Chromosome 2"/>
</dbReference>
<dbReference type="OrthoDB" id="6507919at2759"/>
<organism evidence="1 2">
    <name type="scientific">Haemaphysalis longicornis</name>
    <name type="common">Bush tick</name>
    <dbReference type="NCBI Taxonomy" id="44386"/>
    <lineage>
        <taxon>Eukaryota</taxon>
        <taxon>Metazoa</taxon>
        <taxon>Ecdysozoa</taxon>
        <taxon>Arthropoda</taxon>
        <taxon>Chelicerata</taxon>
        <taxon>Arachnida</taxon>
        <taxon>Acari</taxon>
        <taxon>Parasitiformes</taxon>
        <taxon>Ixodida</taxon>
        <taxon>Ixodoidea</taxon>
        <taxon>Ixodidae</taxon>
        <taxon>Haemaphysalinae</taxon>
        <taxon>Haemaphysalis</taxon>
    </lineage>
</organism>
<comment type="caution">
    <text evidence="1">The sequence shown here is derived from an EMBL/GenBank/DDBJ whole genome shotgun (WGS) entry which is preliminary data.</text>
</comment>